<evidence type="ECO:0000313" key="1">
    <source>
        <dbReference type="EMBL" id="GLS24966.1"/>
    </source>
</evidence>
<accession>A0AA37WMF3</accession>
<sequence length="170" mass="20105">MKGEYEKKDKKNSWKVICWFLALVLCGCAATENKFIKYKEIQRSAFEYVDTAAVREQAKKNYPKAFEGEVYFKVESIGFDDGVMFLNSEDDYRSKNNLSVVISPELKKQVYKRFGKEPRKTILKKTIKAKGPVSLFKVHYYSRGGLMFYYQLRMYIHSMDDFEVLEVVYW</sequence>
<name>A0AA37WMF3_9GAMM</name>
<dbReference type="RefSeq" id="WP_232592219.1">
    <property type="nucleotide sequence ID" value="NZ_BSPD01000020.1"/>
</dbReference>
<protein>
    <submittedName>
        <fullName evidence="1">Uncharacterized protein</fullName>
    </submittedName>
</protein>
<dbReference type="EMBL" id="BSPD01000020">
    <property type="protein sequence ID" value="GLS24966.1"/>
    <property type="molecule type" value="Genomic_DNA"/>
</dbReference>
<proteinExistence type="predicted"/>
<keyword evidence="2" id="KW-1185">Reference proteome</keyword>
<gene>
    <name evidence="1" type="ORF">GCM10007877_06800</name>
</gene>
<comment type="caution">
    <text evidence="1">The sequence shown here is derived from an EMBL/GenBank/DDBJ whole genome shotgun (WGS) entry which is preliminary data.</text>
</comment>
<dbReference type="PROSITE" id="PS51257">
    <property type="entry name" value="PROKAR_LIPOPROTEIN"/>
    <property type="match status" value="1"/>
</dbReference>
<evidence type="ECO:0000313" key="2">
    <source>
        <dbReference type="Proteomes" id="UP001156870"/>
    </source>
</evidence>
<organism evidence="1 2">
    <name type="scientific">Marinibactrum halimedae</name>
    <dbReference type="NCBI Taxonomy" id="1444977"/>
    <lineage>
        <taxon>Bacteria</taxon>
        <taxon>Pseudomonadati</taxon>
        <taxon>Pseudomonadota</taxon>
        <taxon>Gammaproteobacteria</taxon>
        <taxon>Cellvibrionales</taxon>
        <taxon>Cellvibrionaceae</taxon>
        <taxon>Marinibactrum</taxon>
    </lineage>
</organism>
<dbReference type="Proteomes" id="UP001156870">
    <property type="component" value="Unassembled WGS sequence"/>
</dbReference>
<reference evidence="1 2" key="1">
    <citation type="journal article" date="2014" name="Int. J. Syst. Evol. Microbiol.">
        <title>Complete genome sequence of Corynebacterium casei LMG S-19264T (=DSM 44701T), isolated from a smear-ripened cheese.</title>
        <authorList>
            <consortium name="US DOE Joint Genome Institute (JGI-PGF)"/>
            <person name="Walter F."/>
            <person name="Albersmeier A."/>
            <person name="Kalinowski J."/>
            <person name="Ruckert C."/>
        </authorList>
    </citation>
    <scope>NUCLEOTIDE SEQUENCE [LARGE SCALE GENOMIC DNA]</scope>
    <source>
        <strain evidence="1 2">NBRC 110095</strain>
    </source>
</reference>
<dbReference type="AlphaFoldDB" id="A0AA37WMF3"/>